<dbReference type="Gene3D" id="3.40.50.10610">
    <property type="entry name" value="ABC-type transport auxiliary lipoprotein component"/>
    <property type="match status" value="1"/>
</dbReference>
<feature type="domain" description="ABC-type transport auxiliary lipoprotein component" evidence="2">
    <location>
        <begin position="29"/>
        <end position="188"/>
    </location>
</feature>
<dbReference type="SUPFAM" id="SSF159594">
    <property type="entry name" value="XCC0632-like"/>
    <property type="match status" value="1"/>
</dbReference>
<evidence type="ECO:0000313" key="4">
    <source>
        <dbReference type="Proteomes" id="UP001520878"/>
    </source>
</evidence>
<sequence>MMLRRLVMLCLVLLLSGCMSQPSAPMRYFVLDEALPHAEYARTQEHHRLVLQPLRLANYLSQPNLPMRLSSHEVYYSPNHSWAEPLSKGFAKALLHDLNAAMSSPWVALSYRDPAADNDTVQLLVELDHFVATEDGNCIVDGVFWLQSAQGDVLLKRGFHYQDELAQGGFDNAITQLRQSVTRLARDITLALDQQTGNNDGH</sequence>
<gene>
    <name evidence="3" type="ORF">LJ739_07520</name>
</gene>
<feature type="chain" id="PRO_5045247288" evidence="1">
    <location>
        <begin position="25"/>
        <end position="202"/>
    </location>
</feature>
<keyword evidence="4" id="KW-1185">Reference proteome</keyword>
<keyword evidence="1" id="KW-0732">Signal</keyword>
<proteinExistence type="predicted"/>
<evidence type="ECO:0000256" key="1">
    <source>
        <dbReference type="SAM" id="SignalP"/>
    </source>
</evidence>
<dbReference type="RefSeq" id="WP_229158734.1">
    <property type="nucleotide sequence ID" value="NZ_JAJEWP010000001.1"/>
</dbReference>
<evidence type="ECO:0000313" key="3">
    <source>
        <dbReference type="EMBL" id="MCC2616086.1"/>
    </source>
</evidence>
<reference evidence="3 4" key="1">
    <citation type="submission" date="2021-10" db="EMBL/GenBank/DDBJ databases">
        <title>Draft genome of Aestuariibacter halophilus JC2043.</title>
        <authorList>
            <person name="Emsley S.A."/>
            <person name="Pfannmuller K.M."/>
            <person name="Ushijima B."/>
            <person name="Saw J.H."/>
            <person name="Videau P."/>
        </authorList>
    </citation>
    <scope>NUCLEOTIDE SEQUENCE [LARGE SCALE GENOMIC DNA]</scope>
    <source>
        <strain evidence="3 4">JC2043</strain>
    </source>
</reference>
<dbReference type="Pfam" id="PF03886">
    <property type="entry name" value="ABC_trans_aux"/>
    <property type="match status" value="1"/>
</dbReference>
<comment type="caution">
    <text evidence="3">The sequence shown here is derived from an EMBL/GenBank/DDBJ whole genome shotgun (WGS) entry which is preliminary data.</text>
</comment>
<dbReference type="PROSITE" id="PS51257">
    <property type="entry name" value="PROKAR_LIPOPROTEIN"/>
    <property type="match status" value="1"/>
</dbReference>
<organism evidence="3 4">
    <name type="scientific">Fluctibacter halophilus</name>
    <dbReference type="NCBI Taxonomy" id="226011"/>
    <lineage>
        <taxon>Bacteria</taxon>
        <taxon>Pseudomonadati</taxon>
        <taxon>Pseudomonadota</taxon>
        <taxon>Gammaproteobacteria</taxon>
        <taxon>Alteromonadales</taxon>
        <taxon>Alteromonadaceae</taxon>
        <taxon>Fluctibacter</taxon>
    </lineage>
</organism>
<dbReference type="InterPro" id="IPR005586">
    <property type="entry name" value="ABC_trans_aux"/>
</dbReference>
<feature type="signal peptide" evidence="1">
    <location>
        <begin position="1"/>
        <end position="24"/>
    </location>
</feature>
<name>A0ABS8G7N0_9ALTE</name>
<dbReference type="EMBL" id="JAJEWP010000001">
    <property type="protein sequence ID" value="MCC2616086.1"/>
    <property type="molecule type" value="Genomic_DNA"/>
</dbReference>
<accession>A0ABS8G7N0</accession>
<evidence type="ECO:0000259" key="2">
    <source>
        <dbReference type="Pfam" id="PF03886"/>
    </source>
</evidence>
<protein>
    <submittedName>
        <fullName evidence="3">PqiC family protein</fullName>
    </submittedName>
</protein>
<dbReference type="Proteomes" id="UP001520878">
    <property type="component" value="Unassembled WGS sequence"/>
</dbReference>